<feature type="domain" description="RNHCP" evidence="1">
    <location>
        <begin position="11"/>
        <end position="97"/>
    </location>
</feature>
<evidence type="ECO:0000259" key="1">
    <source>
        <dbReference type="Pfam" id="PF12647"/>
    </source>
</evidence>
<sequence length="132" mass="14248">MNRLKKADACFVCKVCGSTVALEGAGTRHRNHCPNCLSSVHLDEEPGDRKSICQGVMDPVGVWVRADGEWAILHRCRSCGVFHSNRIAADDNPVKLMSLAVKPLASPPFPLEFLEKMIALMGQGGTAGKGME</sequence>
<dbReference type="InterPro" id="IPR024439">
    <property type="entry name" value="RNHCP"/>
</dbReference>
<name>A0A9X8ULP0_9FIRM</name>
<protein>
    <submittedName>
        <fullName evidence="2">RNHCP domain-containing protein</fullName>
    </submittedName>
</protein>
<accession>A0A9X8ULP0</accession>
<comment type="caution">
    <text evidence="2">The sequence shown here is derived from an EMBL/GenBank/DDBJ whole genome shotgun (WGS) entry which is preliminary data.</text>
</comment>
<reference evidence="2 3" key="1">
    <citation type="submission" date="2019-03" db="EMBL/GenBank/DDBJ databases">
        <title>Genomic Encyclopedia of Type Strains, Phase IV (KMG-IV): sequencing the most valuable type-strain genomes for metagenomic binning, comparative biology and taxonomic classification.</title>
        <authorList>
            <person name="Goeker M."/>
        </authorList>
    </citation>
    <scope>NUCLEOTIDE SEQUENCE [LARGE SCALE GENOMIC DNA]</scope>
    <source>
        <strain evidence="2 3">DSM 100433</strain>
    </source>
</reference>
<dbReference type="RefSeq" id="WP_286170724.1">
    <property type="nucleotide sequence ID" value="NZ_SLUK01000002.1"/>
</dbReference>
<evidence type="ECO:0000313" key="3">
    <source>
        <dbReference type="Proteomes" id="UP000294682"/>
    </source>
</evidence>
<proteinExistence type="predicted"/>
<dbReference type="Pfam" id="PF12647">
    <property type="entry name" value="RNHCP"/>
    <property type="match status" value="1"/>
</dbReference>
<dbReference type="AlphaFoldDB" id="A0A9X8ULP0"/>
<evidence type="ECO:0000313" key="2">
    <source>
        <dbReference type="EMBL" id="TCL44763.1"/>
    </source>
</evidence>
<gene>
    <name evidence="2" type="ORF">EDD78_102389</name>
</gene>
<organism evidence="2 3">
    <name type="scientific">Harryflintia acetispora</name>
    <dbReference type="NCBI Taxonomy" id="1849041"/>
    <lineage>
        <taxon>Bacteria</taxon>
        <taxon>Bacillati</taxon>
        <taxon>Bacillota</taxon>
        <taxon>Clostridia</taxon>
        <taxon>Eubacteriales</taxon>
        <taxon>Oscillospiraceae</taxon>
        <taxon>Harryflintia</taxon>
    </lineage>
</organism>
<dbReference type="Proteomes" id="UP000294682">
    <property type="component" value="Unassembled WGS sequence"/>
</dbReference>
<dbReference type="EMBL" id="SLUK01000002">
    <property type="protein sequence ID" value="TCL44763.1"/>
    <property type="molecule type" value="Genomic_DNA"/>
</dbReference>
<keyword evidence="3" id="KW-1185">Reference proteome</keyword>